<gene>
    <name evidence="7" type="ORF">I7X43_01390</name>
</gene>
<dbReference type="EMBL" id="JAEDAL010000001">
    <property type="protein sequence ID" value="MBH9551488.1"/>
    <property type="molecule type" value="Genomic_DNA"/>
</dbReference>
<evidence type="ECO:0000256" key="5">
    <source>
        <dbReference type="SAM" id="Phobius"/>
    </source>
</evidence>
<dbReference type="GO" id="GO:1902600">
    <property type="term" value="P:proton transmembrane transport"/>
    <property type="evidence" value="ECO:0007669"/>
    <property type="project" value="InterPro"/>
</dbReference>
<dbReference type="PANTHER" id="PTHR43021">
    <property type="entry name" value="NA(+)/H(+) ANTIPORTER-RELATED"/>
    <property type="match status" value="1"/>
</dbReference>
<feature type="transmembrane region" description="Helical" evidence="5">
    <location>
        <begin position="232"/>
        <end position="249"/>
    </location>
</feature>
<dbReference type="AlphaFoldDB" id="A0A931IVM4"/>
<feature type="transmembrane region" description="Helical" evidence="5">
    <location>
        <begin position="374"/>
        <end position="397"/>
    </location>
</feature>
<dbReference type="InterPro" id="IPR006153">
    <property type="entry name" value="Cation/H_exchanger_TM"/>
</dbReference>
<feature type="transmembrane region" description="Helical" evidence="5">
    <location>
        <begin position="255"/>
        <end position="272"/>
    </location>
</feature>
<dbReference type="Gene3D" id="1.20.1530.20">
    <property type="match status" value="1"/>
</dbReference>
<accession>A0A931IVM4</accession>
<feature type="transmembrane region" description="Helical" evidence="5">
    <location>
        <begin position="72"/>
        <end position="91"/>
    </location>
</feature>
<evidence type="ECO:0000313" key="8">
    <source>
        <dbReference type="Proteomes" id="UP000620139"/>
    </source>
</evidence>
<evidence type="ECO:0000259" key="6">
    <source>
        <dbReference type="Pfam" id="PF00999"/>
    </source>
</evidence>
<evidence type="ECO:0000313" key="7">
    <source>
        <dbReference type="EMBL" id="MBH9551488.1"/>
    </source>
</evidence>
<proteinExistence type="predicted"/>
<name>A0A931IVM4_9BURK</name>
<comment type="subcellular location">
    <subcellularLocation>
        <location evidence="1">Membrane</location>
        <topology evidence="1">Multi-pass membrane protein</topology>
    </subcellularLocation>
</comment>
<evidence type="ECO:0000256" key="4">
    <source>
        <dbReference type="ARBA" id="ARBA00023136"/>
    </source>
</evidence>
<dbReference type="PANTHER" id="PTHR43021:SF2">
    <property type="entry name" value="CATION_H+ EXCHANGER DOMAIN-CONTAINING PROTEIN"/>
    <property type="match status" value="1"/>
</dbReference>
<feature type="transmembrane region" description="Helical" evidence="5">
    <location>
        <begin position="47"/>
        <end position="66"/>
    </location>
</feature>
<feature type="domain" description="Cation/H+ exchanger transmembrane" evidence="6">
    <location>
        <begin position="33"/>
        <end position="388"/>
    </location>
</feature>
<evidence type="ECO:0000256" key="1">
    <source>
        <dbReference type="ARBA" id="ARBA00004141"/>
    </source>
</evidence>
<sequence>MNDALPLVLQVLPGAWPASNPLIVFGLLLAFGVLGGTLAARIRWLPSITAFMALGLLIGPSGIGLLSKEALLNSRILVDIALGLILFRLGGSLHPQRTLKNRRLVVTSVVESLATAIAIGSLLMLFGAGAGVAVLAASMAVSSSPAVLVHVAEELHARGTIVEGAKALVAGNNLLSFVFFSLALPVALLGAQFDVVGAWALPAYQLLGAVLVAAVVSVLVTQIARLTRSADSHYRFALVVGAVTLALGLAKALEVSGLFAGLCLGIGCRWLQGRTRLTRIEFGGGGDVFFVILFVFAGAKINLMQVWEVLPLAMAFVATRTAVKFVTVYLASRAYGVSHRSATGQGLLLVPMAGLAIGLVQTSTGLMPEYAGPVAAIVLASVAIFETLGPPVAAFALRYGGAVPVKES</sequence>
<dbReference type="Pfam" id="PF00999">
    <property type="entry name" value="Na_H_Exchanger"/>
    <property type="match status" value="1"/>
</dbReference>
<keyword evidence="4 5" id="KW-0472">Membrane</keyword>
<keyword evidence="2 5" id="KW-0812">Transmembrane</keyword>
<comment type="caution">
    <text evidence="7">The sequence shown here is derived from an EMBL/GenBank/DDBJ whole genome shotgun (WGS) entry which is preliminary data.</text>
</comment>
<feature type="transmembrane region" description="Helical" evidence="5">
    <location>
        <begin position="173"/>
        <end position="193"/>
    </location>
</feature>
<evidence type="ECO:0000256" key="3">
    <source>
        <dbReference type="ARBA" id="ARBA00022989"/>
    </source>
</evidence>
<evidence type="ECO:0000256" key="2">
    <source>
        <dbReference type="ARBA" id="ARBA00022692"/>
    </source>
</evidence>
<feature type="transmembrane region" description="Helical" evidence="5">
    <location>
        <begin position="20"/>
        <end position="40"/>
    </location>
</feature>
<dbReference type="Proteomes" id="UP000620139">
    <property type="component" value="Unassembled WGS sequence"/>
</dbReference>
<feature type="transmembrane region" description="Helical" evidence="5">
    <location>
        <begin position="132"/>
        <end position="152"/>
    </location>
</feature>
<feature type="transmembrane region" description="Helical" evidence="5">
    <location>
        <begin position="342"/>
        <end position="362"/>
    </location>
</feature>
<feature type="transmembrane region" description="Helical" evidence="5">
    <location>
        <begin position="284"/>
        <end position="303"/>
    </location>
</feature>
<feature type="transmembrane region" description="Helical" evidence="5">
    <location>
        <begin position="199"/>
        <end position="220"/>
    </location>
</feature>
<reference evidence="7" key="1">
    <citation type="submission" date="2020-12" db="EMBL/GenBank/DDBJ databases">
        <title>The genome sequence of Inhella sp. 4Y17.</title>
        <authorList>
            <person name="Liu Y."/>
        </authorList>
    </citation>
    <scope>NUCLEOTIDE SEQUENCE</scope>
    <source>
        <strain evidence="7">4Y10</strain>
    </source>
</reference>
<protein>
    <submittedName>
        <fullName evidence="7">Cation:proton antiporter</fullName>
    </submittedName>
</protein>
<keyword evidence="8" id="KW-1185">Reference proteome</keyword>
<dbReference type="GO" id="GO:0016020">
    <property type="term" value="C:membrane"/>
    <property type="evidence" value="ECO:0007669"/>
    <property type="project" value="UniProtKB-SubCell"/>
</dbReference>
<feature type="transmembrane region" description="Helical" evidence="5">
    <location>
        <begin position="103"/>
        <end position="126"/>
    </location>
</feature>
<dbReference type="RefSeq" id="WP_198099100.1">
    <property type="nucleotide sequence ID" value="NZ_JAEDAL010000001.1"/>
</dbReference>
<feature type="transmembrane region" description="Helical" evidence="5">
    <location>
        <begin position="309"/>
        <end position="330"/>
    </location>
</feature>
<organism evidence="7 8">
    <name type="scientific">Inhella gelatinilytica</name>
    <dbReference type="NCBI Taxonomy" id="2795030"/>
    <lineage>
        <taxon>Bacteria</taxon>
        <taxon>Pseudomonadati</taxon>
        <taxon>Pseudomonadota</taxon>
        <taxon>Betaproteobacteria</taxon>
        <taxon>Burkholderiales</taxon>
        <taxon>Sphaerotilaceae</taxon>
        <taxon>Inhella</taxon>
    </lineage>
</organism>
<keyword evidence="3 5" id="KW-1133">Transmembrane helix</keyword>
<dbReference type="InterPro" id="IPR038770">
    <property type="entry name" value="Na+/solute_symporter_sf"/>
</dbReference>
<dbReference type="GO" id="GO:0015297">
    <property type="term" value="F:antiporter activity"/>
    <property type="evidence" value="ECO:0007669"/>
    <property type="project" value="InterPro"/>
</dbReference>